<proteinExistence type="predicted"/>
<dbReference type="CDD" id="cd19499">
    <property type="entry name" value="RecA-like_ClpB_Hsp104-like"/>
    <property type="match status" value="1"/>
</dbReference>
<gene>
    <name evidence="8" type="ORF">COV53_06365</name>
</gene>
<evidence type="ECO:0000313" key="8">
    <source>
        <dbReference type="EMBL" id="PIR07802.1"/>
    </source>
</evidence>
<name>A0A2H0NFY5_9BACT</name>
<evidence type="ECO:0000256" key="2">
    <source>
        <dbReference type="ARBA" id="ARBA00022741"/>
    </source>
</evidence>
<evidence type="ECO:0000259" key="6">
    <source>
        <dbReference type="SMART" id="SM00382"/>
    </source>
</evidence>
<dbReference type="GO" id="GO:0005524">
    <property type="term" value="F:ATP binding"/>
    <property type="evidence" value="ECO:0007669"/>
    <property type="project" value="UniProtKB-KW"/>
</dbReference>
<dbReference type="Proteomes" id="UP000230707">
    <property type="component" value="Unassembled WGS sequence"/>
</dbReference>
<dbReference type="InterPro" id="IPR050130">
    <property type="entry name" value="ClpA_ClpB"/>
</dbReference>
<dbReference type="PRINTS" id="PR00300">
    <property type="entry name" value="CLPPROTEASEA"/>
</dbReference>
<evidence type="ECO:0000256" key="1">
    <source>
        <dbReference type="ARBA" id="ARBA00022737"/>
    </source>
</evidence>
<dbReference type="InterPro" id="IPR003959">
    <property type="entry name" value="ATPase_AAA_core"/>
</dbReference>
<evidence type="ECO:0000256" key="5">
    <source>
        <dbReference type="SAM" id="Phobius"/>
    </source>
</evidence>
<keyword evidence="5" id="KW-1133">Transmembrane helix</keyword>
<protein>
    <recommendedName>
        <fullName evidence="10">Clp R domain-containing protein</fullName>
    </recommendedName>
</protein>
<keyword evidence="3" id="KW-0067">ATP-binding</keyword>
<feature type="domain" description="Clp ATPase C-terminal" evidence="7">
    <location>
        <begin position="743"/>
        <end position="825"/>
    </location>
</feature>
<evidence type="ECO:0000313" key="9">
    <source>
        <dbReference type="Proteomes" id="UP000230707"/>
    </source>
</evidence>
<feature type="domain" description="AAA+ ATPase" evidence="6">
    <location>
        <begin position="300"/>
        <end position="440"/>
    </location>
</feature>
<evidence type="ECO:0000259" key="7">
    <source>
        <dbReference type="SMART" id="SM01086"/>
    </source>
</evidence>
<dbReference type="Gene3D" id="3.40.50.300">
    <property type="entry name" value="P-loop containing nucleotide triphosphate hydrolases"/>
    <property type="match status" value="2"/>
</dbReference>
<evidence type="ECO:0000256" key="3">
    <source>
        <dbReference type="ARBA" id="ARBA00022840"/>
    </source>
</evidence>
<feature type="transmembrane region" description="Helical" evidence="5">
    <location>
        <begin position="84"/>
        <end position="108"/>
    </location>
</feature>
<dbReference type="Pfam" id="PF17871">
    <property type="entry name" value="AAA_lid_9"/>
    <property type="match status" value="1"/>
</dbReference>
<dbReference type="InterPro" id="IPR027417">
    <property type="entry name" value="P-loop_NTPase"/>
</dbReference>
<feature type="domain" description="AAA+ ATPase" evidence="6">
    <location>
        <begin position="575"/>
        <end position="718"/>
    </location>
</feature>
<dbReference type="SMART" id="SM00382">
    <property type="entry name" value="AAA"/>
    <property type="match status" value="2"/>
</dbReference>
<reference evidence="8 9" key="1">
    <citation type="submission" date="2017-09" db="EMBL/GenBank/DDBJ databases">
        <title>Depth-based differentiation of microbial function through sediment-hosted aquifers and enrichment of novel symbionts in the deep terrestrial subsurface.</title>
        <authorList>
            <person name="Probst A.J."/>
            <person name="Ladd B."/>
            <person name="Jarett J.K."/>
            <person name="Geller-Mcgrath D.E."/>
            <person name="Sieber C.M."/>
            <person name="Emerson J.B."/>
            <person name="Anantharaman K."/>
            <person name="Thomas B.C."/>
            <person name="Malmstrom R."/>
            <person name="Stieglmeier M."/>
            <person name="Klingl A."/>
            <person name="Woyke T."/>
            <person name="Ryan C.M."/>
            <person name="Banfield J.F."/>
        </authorList>
    </citation>
    <scope>NUCLEOTIDE SEQUENCE [LARGE SCALE GENOMIC DNA]</scope>
    <source>
        <strain evidence="8">CG11_big_fil_rev_8_21_14_0_20_37_11</strain>
    </source>
</reference>
<dbReference type="InterPro" id="IPR003593">
    <property type="entry name" value="AAA+_ATPase"/>
</dbReference>
<dbReference type="GO" id="GO:0034605">
    <property type="term" value="P:cellular response to heat"/>
    <property type="evidence" value="ECO:0007669"/>
    <property type="project" value="TreeGrafter"/>
</dbReference>
<accession>A0A2H0NFY5</accession>
<dbReference type="PANTHER" id="PTHR11638:SF18">
    <property type="entry name" value="HEAT SHOCK PROTEIN 104"/>
    <property type="match status" value="1"/>
</dbReference>
<dbReference type="AlphaFoldDB" id="A0A2H0NFY5"/>
<dbReference type="EMBL" id="PCWS01000139">
    <property type="protein sequence ID" value="PIR07802.1"/>
    <property type="molecule type" value="Genomic_DNA"/>
</dbReference>
<keyword evidence="1" id="KW-0677">Repeat</keyword>
<keyword evidence="5" id="KW-0472">Membrane</keyword>
<dbReference type="SMART" id="SM01086">
    <property type="entry name" value="ClpB_D2-small"/>
    <property type="match status" value="1"/>
</dbReference>
<keyword evidence="4" id="KW-0143">Chaperone</keyword>
<sequence length="825" mass="93958">MFLPEYLDWHYHQCWLKIIVLWRNLSLFPFYYFSVPHHLKTLFSPWKRQLVSMKPGFHFDDFLNVVFFNLFSRIIGACVRTATILYGLTAMLICFILGLIPVLVWPIIPFFSLPLYLSKKPHPKEEAKYLLTLSGRNLKNLALILFNHEEGRFVSSRLGLDPTLVHNYFAREKDTGDFDILNSRLAGKNGSVFLSDLFLYLSESYRPLQSLLEEKKLKNQDIYQTALWFEQLAALVKTPLLFDLQKIKSLPGIGAEWSYGYTVEFDKYAQDLSKHISVFPYLVGRENEVKEIERVLLKSEGNNALIVGEPGIARHILIETLAHRIKIGACPQVLSHKRILSLKMHSLISAKASVNEVKGLVSDILQEAEYAGNITVVIDDFDKFVTSQDNRVDFSDIYSKFAESSVGFIGITTPYAYHRYIEKNPSLNILFEKIDIVPPSKEIVFTELKLSIVPVIEKKYKIIVTYPAISKVIEDSDRFITDIPFPAKAIELLDQSAVFLVSNKKSYTLLPQHVDLFLEQKLKIPLGDLESHEKEKLINLETLMHQQIINQNEAIKLIASSLRRSRLNISSPNKPIGTFLFLGPTGVGKTETAKALSRIYFGKEENMLRFDMSQYQKEEGLERLIGSAKSGLVGELSSALRDHPYSLLLLDEFEKSNKEIFNLFLTLIDEGYISDSLGHKINAKNTIVIATSNAGSLYIKENISKGIFGSELQQKLIDEVMKERIFSPELLNRFDAVVVFTPLSEGHLKEVAKLMLQKLNNRLMSKEISIAITPELVNKLANIGFDQKFGARAINRVIAEEIEDQIAKRILSNTVKKGEEIQIEI</sequence>
<dbReference type="GO" id="GO:0005737">
    <property type="term" value="C:cytoplasm"/>
    <property type="evidence" value="ECO:0007669"/>
    <property type="project" value="TreeGrafter"/>
</dbReference>
<comment type="caution">
    <text evidence="8">The sequence shown here is derived from an EMBL/GenBank/DDBJ whole genome shotgun (WGS) entry which is preliminary data.</text>
</comment>
<dbReference type="PANTHER" id="PTHR11638">
    <property type="entry name" value="ATP-DEPENDENT CLP PROTEASE"/>
    <property type="match status" value="1"/>
</dbReference>
<dbReference type="InterPro" id="IPR019489">
    <property type="entry name" value="Clp_ATPase_C"/>
</dbReference>
<dbReference type="InterPro" id="IPR001270">
    <property type="entry name" value="ClpA/B"/>
</dbReference>
<dbReference type="Pfam" id="PF10431">
    <property type="entry name" value="ClpB_D2-small"/>
    <property type="match status" value="1"/>
</dbReference>
<keyword evidence="5" id="KW-0812">Transmembrane</keyword>
<evidence type="ECO:0008006" key="10">
    <source>
        <dbReference type="Google" id="ProtNLM"/>
    </source>
</evidence>
<dbReference type="InterPro" id="IPR041546">
    <property type="entry name" value="ClpA/ClpB_AAA_lid"/>
</dbReference>
<organism evidence="8 9">
    <name type="scientific">Candidatus Gottesmanbacteria bacterium CG11_big_fil_rev_8_21_14_0_20_37_11</name>
    <dbReference type="NCBI Taxonomy" id="1974575"/>
    <lineage>
        <taxon>Bacteria</taxon>
        <taxon>Candidatus Gottesmaniibacteriota</taxon>
    </lineage>
</organism>
<dbReference type="SUPFAM" id="SSF52540">
    <property type="entry name" value="P-loop containing nucleoside triphosphate hydrolases"/>
    <property type="match status" value="2"/>
</dbReference>
<dbReference type="Pfam" id="PF07724">
    <property type="entry name" value="AAA_2"/>
    <property type="match status" value="1"/>
</dbReference>
<dbReference type="Gene3D" id="1.10.8.60">
    <property type="match status" value="2"/>
</dbReference>
<keyword evidence="2" id="KW-0547">Nucleotide-binding</keyword>
<evidence type="ECO:0000256" key="4">
    <source>
        <dbReference type="ARBA" id="ARBA00023186"/>
    </source>
</evidence>
<dbReference type="GO" id="GO:0016887">
    <property type="term" value="F:ATP hydrolysis activity"/>
    <property type="evidence" value="ECO:0007669"/>
    <property type="project" value="InterPro"/>
</dbReference>